<keyword evidence="1" id="KW-0472">Membrane</keyword>
<dbReference type="Proteomes" id="UP000177481">
    <property type="component" value="Unassembled WGS sequence"/>
</dbReference>
<evidence type="ECO:0008006" key="4">
    <source>
        <dbReference type="Google" id="ProtNLM"/>
    </source>
</evidence>
<evidence type="ECO:0000313" key="2">
    <source>
        <dbReference type="EMBL" id="OGD64321.1"/>
    </source>
</evidence>
<accession>A0A1F5EAF0</accession>
<keyword evidence="1" id="KW-1133">Transmembrane helix</keyword>
<reference evidence="2 3" key="1">
    <citation type="journal article" date="2016" name="Nat. Commun.">
        <title>Thousands of microbial genomes shed light on interconnected biogeochemical processes in an aquifer system.</title>
        <authorList>
            <person name="Anantharaman K."/>
            <person name="Brown C.T."/>
            <person name="Hug L.A."/>
            <person name="Sharon I."/>
            <person name="Castelle C.J."/>
            <person name="Probst A.J."/>
            <person name="Thomas B.C."/>
            <person name="Singh A."/>
            <person name="Wilkins M.J."/>
            <person name="Karaoz U."/>
            <person name="Brodie E.L."/>
            <person name="Williams K.H."/>
            <person name="Hubbard S.S."/>
            <person name="Banfield J.F."/>
        </authorList>
    </citation>
    <scope>NUCLEOTIDE SEQUENCE [LARGE SCALE GENOMIC DNA]</scope>
</reference>
<proteinExistence type="predicted"/>
<protein>
    <recommendedName>
        <fullName evidence="4">PsbP C-terminal domain-containing protein</fullName>
    </recommendedName>
</protein>
<dbReference type="STRING" id="1797471.A3A71_04120"/>
<keyword evidence="1" id="KW-0812">Transmembrane</keyword>
<organism evidence="2 3">
    <name type="scientific">Candidatus Berkelbacteria bacterium RIFCSPLOWO2_01_FULL_50_28</name>
    <dbReference type="NCBI Taxonomy" id="1797471"/>
    <lineage>
        <taxon>Bacteria</taxon>
        <taxon>Candidatus Berkelbacteria</taxon>
    </lineage>
</organism>
<dbReference type="AlphaFoldDB" id="A0A1F5EAF0"/>
<gene>
    <name evidence="2" type="ORF">A3A71_04120</name>
</gene>
<dbReference type="Gene3D" id="3.40.1000.10">
    <property type="entry name" value="Mog1/PsbP, alpha/beta/alpha sandwich"/>
    <property type="match status" value="1"/>
</dbReference>
<dbReference type="EMBL" id="MEZX01000003">
    <property type="protein sequence ID" value="OGD64321.1"/>
    <property type="molecule type" value="Genomic_DNA"/>
</dbReference>
<name>A0A1F5EAF0_9BACT</name>
<evidence type="ECO:0000256" key="1">
    <source>
        <dbReference type="SAM" id="Phobius"/>
    </source>
</evidence>
<sequence length="208" mass="23239">MNILSRQTQLPKWTFWNNKRIVLPIVMGVLLLIAGIGLFLFSNGYVKAKANLKSYQHLTTISSSYPQSWKKQELTKADSKAGIIAVASRSNPSASYFVRIVEGTFTEGSDIRTLSKTIAGSLAQKLKGFTLISNKTVRRAGFNVVEVHYQQTTVNNNATMDHLMVIVPTQNQAIYLNFTFAQSSYDKLSGEFITTVRNFLNFLSTRAT</sequence>
<feature type="transmembrane region" description="Helical" evidence="1">
    <location>
        <begin position="21"/>
        <end position="41"/>
    </location>
</feature>
<comment type="caution">
    <text evidence="2">The sequence shown here is derived from an EMBL/GenBank/DDBJ whole genome shotgun (WGS) entry which is preliminary data.</text>
</comment>
<evidence type="ECO:0000313" key="3">
    <source>
        <dbReference type="Proteomes" id="UP000177481"/>
    </source>
</evidence>